<evidence type="ECO:0000256" key="6">
    <source>
        <dbReference type="ARBA" id="ARBA00023054"/>
    </source>
</evidence>
<feature type="compositionally biased region" description="Low complexity" evidence="7">
    <location>
        <begin position="633"/>
        <end position="643"/>
    </location>
</feature>
<feature type="compositionally biased region" description="Low complexity" evidence="7">
    <location>
        <begin position="577"/>
        <end position="591"/>
    </location>
</feature>
<comment type="subcellular location">
    <subcellularLocation>
        <location evidence="1">Cytoplasm</location>
    </subcellularLocation>
</comment>
<evidence type="ECO:0000256" key="1">
    <source>
        <dbReference type="ARBA" id="ARBA00004496"/>
    </source>
</evidence>
<evidence type="ECO:0000256" key="4">
    <source>
        <dbReference type="ARBA" id="ARBA00022490"/>
    </source>
</evidence>
<proteinExistence type="inferred from homology"/>
<evidence type="ECO:0000313" key="8">
    <source>
        <dbReference type="Proteomes" id="UP000515152"/>
    </source>
</evidence>
<evidence type="ECO:0000256" key="2">
    <source>
        <dbReference type="ARBA" id="ARBA00010807"/>
    </source>
</evidence>
<evidence type="ECO:0000256" key="5">
    <source>
        <dbReference type="ARBA" id="ARBA00022687"/>
    </source>
</evidence>
<dbReference type="CTD" id="51339"/>
<dbReference type="GO" id="GO:0005737">
    <property type="term" value="C:cytoplasm"/>
    <property type="evidence" value="ECO:0007669"/>
    <property type="project" value="UniProtKB-SubCell"/>
</dbReference>
<gene>
    <name evidence="9" type="primary">dact1</name>
</gene>
<dbReference type="InterPro" id="IPR024843">
    <property type="entry name" value="Dapper"/>
</dbReference>
<keyword evidence="4" id="KW-0963">Cytoplasm</keyword>
<dbReference type="GO" id="GO:0016055">
    <property type="term" value="P:Wnt signaling pathway"/>
    <property type="evidence" value="ECO:0007669"/>
    <property type="project" value="UniProtKB-KW"/>
</dbReference>
<dbReference type="Proteomes" id="UP000515152">
    <property type="component" value="Chromosome 14"/>
</dbReference>
<organism evidence="8 9">
    <name type="scientific">Clupea harengus</name>
    <name type="common">Atlantic herring</name>
    <dbReference type="NCBI Taxonomy" id="7950"/>
    <lineage>
        <taxon>Eukaryota</taxon>
        <taxon>Metazoa</taxon>
        <taxon>Chordata</taxon>
        <taxon>Craniata</taxon>
        <taxon>Vertebrata</taxon>
        <taxon>Euteleostomi</taxon>
        <taxon>Actinopterygii</taxon>
        <taxon>Neopterygii</taxon>
        <taxon>Teleostei</taxon>
        <taxon>Clupei</taxon>
        <taxon>Clupeiformes</taxon>
        <taxon>Clupeoidei</taxon>
        <taxon>Clupeidae</taxon>
        <taxon>Clupea</taxon>
    </lineage>
</organism>
<comment type="similarity">
    <text evidence="2">Belongs to the dapper family.</text>
</comment>
<feature type="compositionally biased region" description="Low complexity" evidence="7">
    <location>
        <begin position="778"/>
        <end position="795"/>
    </location>
</feature>
<evidence type="ECO:0000256" key="3">
    <source>
        <dbReference type="ARBA" id="ARBA00022473"/>
    </source>
</evidence>
<dbReference type="GO" id="GO:2000095">
    <property type="term" value="P:regulation of Wnt signaling pathway, planar cell polarity pathway"/>
    <property type="evidence" value="ECO:0007669"/>
    <property type="project" value="TreeGrafter"/>
</dbReference>
<dbReference type="PANTHER" id="PTHR15919:SF12">
    <property type="entry name" value="DAPPER HOMOLOG 1"/>
    <property type="match status" value="1"/>
</dbReference>
<keyword evidence="6" id="KW-0175">Coiled coil</keyword>
<accession>A0A6P3VVC9</accession>
<dbReference type="Pfam" id="PF15268">
    <property type="entry name" value="Dapper"/>
    <property type="match status" value="2"/>
</dbReference>
<feature type="region of interest" description="Disordered" evidence="7">
    <location>
        <begin position="577"/>
        <end position="643"/>
    </location>
</feature>
<dbReference type="OrthoDB" id="9448112at2759"/>
<feature type="region of interest" description="Disordered" evidence="7">
    <location>
        <begin position="295"/>
        <end position="321"/>
    </location>
</feature>
<dbReference type="KEGG" id="char:105899608"/>
<dbReference type="GO" id="GO:0090090">
    <property type="term" value="P:negative regulation of canonical Wnt signaling pathway"/>
    <property type="evidence" value="ECO:0007669"/>
    <property type="project" value="TreeGrafter"/>
</dbReference>
<feature type="compositionally biased region" description="Basic residues" evidence="7">
    <location>
        <begin position="606"/>
        <end position="617"/>
    </location>
</feature>
<feature type="region of interest" description="Disordered" evidence="7">
    <location>
        <begin position="501"/>
        <end position="548"/>
    </location>
</feature>
<evidence type="ECO:0000256" key="7">
    <source>
        <dbReference type="SAM" id="MobiDB-lite"/>
    </source>
</evidence>
<protein>
    <submittedName>
        <fullName evidence="9">Dapper homolog 1 isoform X1</fullName>
    </submittedName>
</protein>
<feature type="compositionally biased region" description="Polar residues" evidence="7">
    <location>
        <begin position="307"/>
        <end position="319"/>
    </location>
</feature>
<dbReference type="AlphaFoldDB" id="A0A6P3VVC9"/>
<feature type="compositionally biased region" description="Basic and acidic residues" evidence="7">
    <location>
        <begin position="145"/>
        <end position="156"/>
    </location>
</feature>
<keyword evidence="8" id="KW-1185">Reference proteome</keyword>
<dbReference type="RefSeq" id="XP_012682262.2">
    <property type="nucleotide sequence ID" value="XM_012826808.3"/>
</dbReference>
<feature type="region of interest" description="Disordered" evidence="7">
    <location>
        <begin position="766"/>
        <end position="818"/>
    </location>
</feature>
<keyword evidence="3" id="KW-0217">Developmental protein</keyword>
<feature type="compositionally biased region" description="Low complexity" evidence="7">
    <location>
        <begin position="532"/>
        <end position="546"/>
    </location>
</feature>
<feature type="region of interest" description="Disordered" evidence="7">
    <location>
        <begin position="145"/>
        <end position="168"/>
    </location>
</feature>
<name>A0A6P3VVC9_CLUHA</name>
<reference evidence="9" key="1">
    <citation type="submission" date="2025-08" db="UniProtKB">
        <authorList>
            <consortium name="RefSeq"/>
        </authorList>
    </citation>
    <scope>IDENTIFICATION</scope>
</reference>
<dbReference type="PANTHER" id="PTHR15919">
    <property type="entry name" value="DAPPER-RELATED"/>
    <property type="match status" value="1"/>
</dbReference>
<evidence type="ECO:0000313" key="9">
    <source>
        <dbReference type="RefSeq" id="XP_012682262.2"/>
    </source>
</evidence>
<dbReference type="GeneID" id="105899608"/>
<keyword evidence="5" id="KW-0879">Wnt signaling pathway</keyword>
<dbReference type="GO" id="GO:0046329">
    <property type="term" value="P:negative regulation of JNK cascade"/>
    <property type="evidence" value="ECO:0007669"/>
    <property type="project" value="TreeGrafter"/>
</dbReference>
<sequence>MFADTMKQTVALAEMLGAKDCTLLRDKKEFDLRSRERMEGEMDRVRTRERLEATIAGIGELEYLRQRQELLVRSVLNYTDSVSAANEDKLCLVPEENYLNNEEKLLEENILLLRKQLNCLRRRDAGLITQLQELDRQISDLRLDTKPSQDHVETDSRPSSGFYELSDGASGSLSNSSNSVFSECLSSCHSGTCFCSPLDTSLCASEGRPKSADEDGCTECEGHCEDQNSGTVRRSLSAPYPPSLDDSQGKYHCDLIAKNGSDVYRYPSPLHAVAVQSPIYFQSLANQLKDDVGLSKPCDVSGEGGQKSEQPLVPQSTSWPAPCPSNKKLDSYIFGLLQRRALPVRTNKPRTSINTDPSKSILRQASLCVRQAATGQASGWTPEVKPNWQSGSVATTDANVASPQKQWQAEAKGELSENNMTSMTSQVPVTQPENGYVITQDINSNSLLKKKTSMSAKSQPLMSSLSKDCEDTGNTSAVLSPKHLKHLYSPAMEDRKPAAQAVKPMTPKKTPKSVSAAVAASLRDDRSTLERVSVGSSSQSQDEGSQMVSAQYIPAKKQAVKLRKGGGKNVKIVKVKSAATSTSKTRSLSLAVEPTSDTGAPTAAHRERHRSGSRRPRHVEDPHNVHTHRSSKKASSSSRAKRIPASIPEGRVLDKHVISTHRSVSSRHHGHHGQHGHREPVVVAKPKHKRNDYRHLRAIAEVPYDEAFRRAHRRQKRELLSQMANMYLPPNVPFTSPYAYVGSDSEYSAECASLFHSTILDTSEDDRSNYTTNCFGDSESSNSENEYVEESTTTSDSEESGAGANWPQFSQGTSGAVHPQEMTAAQAKAFVKIKASHNLKKRILRFRSGSLKLMTTV</sequence>